<name>A0A4V3D3J5_9FLAO</name>
<dbReference type="Proteomes" id="UP000295390">
    <property type="component" value="Unassembled WGS sequence"/>
</dbReference>
<dbReference type="EMBL" id="SNYH01000001">
    <property type="protein sequence ID" value="TDQ30062.1"/>
    <property type="molecule type" value="Genomic_DNA"/>
</dbReference>
<evidence type="ECO:0008006" key="3">
    <source>
        <dbReference type="Google" id="ProtNLM"/>
    </source>
</evidence>
<proteinExistence type="predicted"/>
<evidence type="ECO:0000313" key="2">
    <source>
        <dbReference type="Proteomes" id="UP000295390"/>
    </source>
</evidence>
<organism evidence="1 2">
    <name type="scientific">Tenacibaculum caenipelagi</name>
    <dbReference type="NCBI Taxonomy" id="1325435"/>
    <lineage>
        <taxon>Bacteria</taxon>
        <taxon>Pseudomonadati</taxon>
        <taxon>Bacteroidota</taxon>
        <taxon>Flavobacteriia</taxon>
        <taxon>Flavobacteriales</taxon>
        <taxon>Flavobacteriaceae</taxon>
        <taxon>Tenacibaculum</taxon>
    </lineage>
</organism>
<reference evidence="1 2" key="1">
    <citation type="submission" date="2019-03" db="EMBL/GenBank/DDBJ databases">
        <title>Genomic Encyclopedia of Type Strains, Phase III (KMG-III): the genomes of soil and plant-associated and newly described type strains.</title>
        <authorList>
            <person name="Whitman W."/>
        </authorList>
    </citation>
    <scope>NUCLEOTIDE SEQUENCE [LARGE SCALE GENOMIC DNA]</scope>
    <source>
        <strain evidence="1 2">CECT 8283</strain>
    </source>
</reference>
<comment type="caution">
    <text evidence="1">The sequence shown here is derived from an EMBL/GenBank/DDBJ whole genome shotgun (WGS) entry which is preliminary data.</text>
</comment>
<protein>
    <recommendedName>
        <fullName evidence="3">HprK-related kinase B</fullName>
    </recommendedName>
</protein>
<dbReference type="OrthoDB" id="1116059at2"/>
<dbReference type="Gene3D" id="3.40.50.300">
    <property type="entry name" value="P-loop containing nucleotide triphosphate hydrolases"/>
    <property type="match status" value="1"/>
</dbReference>
<dbReference type="SUPFAM" id="SSF53795">
    <property type="entry name" value="PEP carboxykinase-like"/>
    <property type="match status" value="1"/>
</dbReference>
<gene>
    <name evidence="1" type="ORF">DFQ07_0397</name>
</gene>
<keyword evidence="2" id="KW-1185">Reference proteome</keyword>
<accession>A0A4V3D3J5</accession>
<dbReference type="AlphaFoldDB" id="A0A4V3D3J5"/>
<sequence>MIIKQLENKSVIWFQDTNEYIVVDPLVAEILSLLHNKIDKLQITTQIFNQINIPYQQAVNLVSDIETLLTSSQKESLEEQKPVDKPNTFEVIKYYLINGLIFKVDYATNVEASLVHPKFVHLETQNPATIHHQFEVFSNDTFISFTVDNALIGTWSLKEVHYFQGKFSMELVQKIHYKKEEQWMGVFHASAVSDGNNAALFLGDSGNGKSTSLALLQANGFTCLADDFVPIDAIEKNIHSFPAAISIKKKSLETLLPLYPSLETAKEYNFENLNKIIRFLPPNTNNFTQKLPCKALVFIKYEPNSEIQIDKISKLYAFEQLVPDSWLSPIPKNADIFLNWFEKLPCYQLTYSNNQEMVSTVKKIFTDEL</sequence>
<dbReference type="InterPro" id="IPR027417">
    <property type="entry name" value="P-loop_NTPase"/>
</dbReference>
<dbReference type="RefSeq" id="WP_133534585.1">
    <property type="nucleotide sequence ID" value="NZ_SNYH01000001.1"/>
</dbReference>
<evidence type="ECO:0000313" key="1">
    <source>
        <dbReference type="EMBL" id="TDQ30062.1"/>
    </source>
</evidence>